<evidence type="ECO:0000259" key="1">
    <source>
        <dbReference type="Pfam" id="PF07833"/>
    </source>
</evidence>
<dbReference type="Gene3D" id="3.30.457.10">
    <property type="entry name" value="Copper amine oxidase-like, N-terminal domain"/>
    <property type="match status" value="1"/>
</dbReference>
<dbReference type="Pfam" id="PF07833">
    <property type="entry name" value="Cu_amine_oxidN1"/>
    <property type="match status" value="1"/>
</dbReference>
<feature type="domain" description="Copper amine oxidase-like N-terminal" evidence="1">
    <location>
        <begin position="41"/>
        <end position="136"/>
    </location>
</feature>
<accession>A0ABV5VPA2</accession>
<comment type="caution">
    <text evidence="2">The sequence shown here is derived from an EMBL/GenBank/DDBJ whole genome shotgun (WGS) entry which is preliminary data.</text>
</comment>
<dbReference type="InterPro" id="IPR036582">
    <property type="entry name" value="Mao_N_sf"/>
</dbReference>
<protein>
    <submittedName>
        <fullName evidence="2">Copper amine oxidase N-terminal domain-containing protein</fullName>
    </submittedName>
</protein>
<sequence>MGIVSEDKKIELELPACEEYLKYRVLIVVNGLYLQIDPVSGAEPFLENGRTMVPLRALADAFGFEVGWEPNEQKITLTKEAKSIVLQIGKPEMLVDGEKVQLEEAVPLIKKGMTFLPVRQLAELLGIQVEWDGDIRMATFTSKK</sequence>
<organism evidence="2 3">
    <name type="scientific">Paenibacillus hodogayensis</name>
    <dbReference type="NCBI Taxonomy" id="279208"/>
    <lineage>
        <taxon>Bacteria</taxon>
        <taxon>Bacillati</taxon>
        <taxon>Bacillota</taxon>
        <taxon>Bacilli</taxon>
        <taxon>Bacillales</taxon>
        <taxon>Paenibacillaceae</taxon>
        <taxon>Paenibacillus</taxon>
    </lineage>
</organism>
<gene>
    <name evidence="2" type="ORF">ACFFNY_00860</name>
</gene>
<dbReference type="SUPFAM" id="SSF55383">
    <property type="entry name" value="Copper amine oxidase, domain N"/>
    <property type="match status" value="1"/>
</dbReference>
<proteinExistence type="predicted"/>
<evidence type="ECO:0000313" key="3">
    <source>
        <dbReference type="Proteomes" id="UP001589619"/>
    </source>
</evidence>
<evidence type="ECO:0000313" key="2">
    <source>
        <dbReference type="EMBL" id="MFB9750108.1"/>
    </source>
</evidence>
<reference evidence="2 3" key="1">
    <citation type="submission" date="2024-09" db="EMBL/GenBank/DDBJ databases">
        <authorList>
            <person name="Sun Q."/>
            <person name="Mori K."/>
        </authorList>
    </citation>
    <scope>NUCLEOTIDE SEQUENCE [LARGE SCALE GENOMIC DNA]</scope>
    <source>
        <strain evidence="2 3">JCM 12520</strain>
    </source>
</reference>
<dbReference type="EMBL" id="JBHMAG010000002">
    <property type="protein sequence ID" value="MFB9750108.1"/>
    <property type="molecule type" value="Genomic_DNA"/>
</dbReference>
<dbReference type="InterPro" id="IPR012854">
    <property type="entry name" value="Cu_amine_oxidase-like_N"/>
</dbReference>
<keyword evidence="3" id="KW-1185">Reference proteome</keyword>
<name>A0ABV5VPA2_9BACL</name>
<dbReference type="RefSeq" id="WP_344917528.1">
    <property type="nucleotide sequence ID" value="NZ_BAAAYO010000021.1"/>
</dbReference>
<dbReference type="Proteomes" id="UP001589619">
    <property type="component" value="Unassembled WGS sequence"/>
</dbReference>